<evidence type="ECO:0000313" key="3">
    <source>
        <dbReference type="EMBL" id="CAE0470513.1"/>
    </source>
</evidence>
<gene>
    <name evidence="3" type="ORF">CDEB00056_LOCUS15366</name>
</gene>
<sequence length="641" mass="70979">MESSRQTPTASEDDFMSNFSAPLIHRVMLSDPADFHKLTTSGDETRSPTLSFFDLLKAKGYVNADIANSIANASVDASADIRSAGSSESQIASTVQRAFHDILLSQIQTTTTYQPLHPLLLEMHATLRSLIPNRKDLHHDDRYLNDDAIKAADGDTLIETLGLVFKIGEALAWLESEERSQTSKEWIGIAKDAIEICGLSERRVSCMEEEEGMKIDFQVQVNNDFEESEGNGEDVQIDLSNNVSVSLGYSEFAVASAEFLHKKAQQCKTDVMDFQLAHVLAPRIQALGKAYMMKTFRTKFGIQENQQSNQSLPHLKAWLEETITNSEYAREELSSSEELRGAAVLQTGWVDQILFRTPRDFNANDGDGNSGDFGTSDNEASPPPFYMPEVLNLDVQAVGAIRMTAKMSVVGSVLALHASTVAGGGAGTKLKENPLDLKIEECRKDLIGAMANRNTMMKGQEKYEEAISDAVIRLARVLKNFNDPGSDFSSNSEEILRSRTVAVMRMEDPVIKLLDNRMRNVFRDMMMFHPSSQMASDAHRQVPTSIRTGRKLFFLGPVSGLTRSEEERKQNGSTGEGTFGAAFKKYAKDEFSKRGFSFYATELADASLTASRIINLSLNVYGSLILEPVFQDICRKDNNSA</sequence>
<protein>
    <submittedName>
        <fullName evidence="3">Uncharacterized protein</fullName>
    </submittedName>
</protein>
<accession>A0A7S3QA72</accession>
<reference evidence="3" key="1">
    <citation type="submission" date="2021-01" db="EMBL/GenBank/DDBJ databases">
        <authorList>
            <person name="Corre E."/>
            <person name="Pelletier E."/>
            <person name="Niang G."/>
            <person name="Scheremetjew M."/>
            <person name="Finn R."/>
            <person name="Kale V."/>
            <person name="Holt S."/>
            <person name="Cochrane G."/>
            <person name="Meng A."/>
            <person name="Brown T."/>
            <person name="Cohen L."/>
        </authorList>
    </citation>
    <scope>NUCLEOTIDE SEQUENCE</scope>
    <source>
        <strain evidence="3">MM31A-1</strain>
    </source>
</reference>
<proteinExistence type="inferred from homology"/>
<dbReference type="AlphaFoldDB" id="A0A7S3QA72"/>
<dbReference type="Pfam" id="PF05794">
    <property type="entry name" value="Tcp11"/>
    <property type="match status" value="1"/>
</dbReference>
<dbReference type="PANTHER" id="PTHR12832:SF11">
    <property type="entry name" value="LD23868P"/>
    <property type="match status" value="1"/>
</dbReference>
<dbReference type="EMBL" id="HBIO01019960">
    <property type="protein sequence ID" value="CAE0470513.1"/>
    <property type="molecule type" value="Transcribed_RNA"/>
</dbReference>
<dbReference type="GO" id="GO:0007165">
    <property type="term" value="P:signal transduction"/>
    <property type="evidence" value="ECO:0007669"/>
    <property type="project" value="TreeGrafter"/>
</dbReference>
<comment type="similarity">
    <text evidence="1">Belongs to the TCP11 family.</text>
</comment>
<feature type="region of interest" description="Disordered" evidence="2">
    <location>
        <begin position="361"/>
        <end position="385"/>
    </location>
</feature>
<evidence type="ECO:0000256" key="1">
    <source>
        <dbReference type="ARBA" id="ARBA00010954"/>
    </source>
</evidence>
<name>A0A7S3QA72_9STRA</name>
<dbReference type="PANTHER" id="PTHR12832">
    <property type="entry name" value="TESTIS-SPECIFIC PROTEIN PBS13 T-COMPLEX 11"/>
    <property type="match status" value="1"/>
</dbReference>
<dbReference type="InterPro" id="IPR008862">
    <property type="entry name" value="Tcp11"/>
</dbReference>
<organism evidence="3">
    <name type="scientific">Chaetoceros debilis</name>
    <dbReference type="NCBI Taxonomy" id="122233"/>
    <lineage>
        <taxon>Eukaryota</taxon>
        <taxon>Sar</taxon>
        <taxon>Stramenopiles</taxon>
        <taxon>Ochrophyta</taxon>
        <taxon>Bacillariophyta</taxon>
        <taxon>Coscinodiscophyceae</taxon>
        <taxon>Chaetocerotophycidae</taxon>
        <taxon>Chaetocerotales</taxon>
        <taxon>Chaetocerotaceae</taxon>
        <taxon>Chaetoceros</taxon>
    </lineage>
</organism>
<evidence type="ECO:0000256" key="2">
    <source>
        <dbReference type="SAM" id="MobiDB-lite"/>
    </source>
</evidence>